<name>A0ABW3J3C1_9FLAO</name>
<keyword evidence="3" id="KW-1185">Reference proteome</keyword>
<sequence length="126" mass="14187">MENTSSIYRTVRIWLLLPIVFVSSILFANTSQSLSVHKDNLIFEKSILFSDYFATDSSNGNLPFEIPADNEDNSINDVEDTVKIDVLKGSISYNSTLSLTLKDIPLSYLCFEQLSLHQEITIPPPK</sequence>
<dbReference type="EMBL" id="JBHTIZ010000023">
    <property type="protein sequence ID" value="MFD0984611.1"/>
    <property type="molecule type" value="Genomic_DNA"/>
</dbReference>
<keyword evidence="1" id="KW-0472">Membrane</keyword>
<dbReference type="Proteomes" id="UP001597051">
    <property type="component" value="Unassembled WGS sequence"/>
</dbReference>
<evidence type="ECO:0008006" key="4">
    <source>
        <dbReference type="Google" id="ProtNLM"/>
    </source>
</evidence>
<reference evidence="3" key="1">
    <citation type="journal article" date="2019" name="Int. J. Syst. Evol. Microbiol.">
        <title>The Global Catalogue of Microorganisms (GCM) 10K type strain sequencing project: providing services to taxonomists for standard genome sequencing and annotation.</title>
        <authorList>
            <consortium name="The Broad Institute Genomics Platform"/>
            <consortium name="The Broad Institute Genome Sequencing Center for Infectious Disease"/>
            <person name="Wu L."/>
            <person name="Ma J."/>
        </authorList>
    </citation>
    <scope>NUCLEOTIDE SEQUENCE [LARGE SCALE GENOMIC DNA]</scope>
    <source>
        <strain evidence="3">CECT 7649</strain>
    </source>
</reference>
<keyword evidence="1" id="KW-1133">Transmembrane helix</keyword>
<evidence type="ECO:0000313" key="2">
    <source>
        <dbReference type="EMBL" id="MFD0984611.1"/>
    </source>
</evidence>
<protein>
    <recommendedName>
        <fullName evidence="4">Gingipain propeptide domain-containing protein</fullName>
    </recommendedName>
</protein>
<comment type="caution">
    <text evidence="2">The sequence shown here is derived from an EMBL/GenBank/DDBJ whole genome shotgun (WGS) entry which is preliminary data.</text>
</comment>
<dbReference type="RefSeq" id="WP_379755927.1">
    <property type="nucleotide sequence ID" value="NZ_JBHSYB010000024.1"/>
</dbReference>
<proteinExistence type="predicted"/>
<accession>A0ABW3J3C1</accession>
<evidence type="ECO:0000313" key="3">
    <source>
        <dbReference type="Proteomes" id="UP001597051"/>
    </source>
</evidence>
<feature type="transmembrane region" description="Helical" evidence="1">
    <location>
        <begin position="6"/>
        <end position="28"/>
    </location>
</feature>
<evidence type="ECO:0000256" key="1">
    <source>
        <dbReference type="SAM" id="Phobius"/>
    </source>
</evidence>
<organism evidence="2 3">
    <name type="scientific">Flavobacterium myungsuense</name>
    <dbReference type="NCBI Taxonomy" id="651823"/>
    <lineage>
        <taxon>Bacteria</taxon>
        <taxon>Pseudomonadati</taxon>
        <taxon>Bacteroidota</taxon>
        <taxon>Flavobacteriia</taxon>
        <taxon>Flavobacteriales</taxon>
        <taxon>Flavobacteriaceae</taxon>
        <taxon>Flavobacterium</taxon>
    </lineage>
</organism>
<gene>
    <name evidence="2" type="ORF">ACFQ0S_09010</name>
</gene>
<keyword evidence="1" id="KW-0812">Transmembrane</keyword>